<dbReference type="PANTHER" id="PTHR31145">
    <property type="entry name" value="INTEGRAL MEMBRANE PROTEIN (AFU_ORTHOLOGUE AFUA_7G01610)"/>
    <property type="match status" value="1"/>
</dbReference>
<feature type="transmembrane region" description="Helical" evidence="2">
    <location>
        <begin position="291"/>
        <end position="312"/>
    </location>
</feature>
<evidence type="ECO:0000313" key="5">
    <source>
        <dbReference type="Proteomes" id="UP000754883"/>
    </source>
</evidence>
<dbReference type="EMBL" id="CABFNO020001298">
    <property type="protein sequence ID" value="CAG9977990.1"/>
    <property type="molecule type" value="Genomic_DNA"/>
</dbReference>
<reference evidence="4" key="1">
    <citation type="submission" date="2021-10" db="EMBL/GenBank/DDBJ databases">
        <authorList>
            <person name="Piombo E."/>
        </authorList>
    </citation>
    <scope>NUCLEOTIDE SEQUENCE</scope>
</reference>
<sequence>MHHGQLLWLLFHAIAVSTSLGAYVESRPCANVRSKNSLSTSVTAGLRPHAHGQTLSIQGASLVRVAECEGLAAVTVNLTTEGLGWRVSNQLTANTTCEPMPWAGDGMRLLRTNVSHNIERTVLSTFRTRIEIANSKTADRFACSQVEIAPEIDLVTSRVLRWLPCAILIFVFVYGAIYSLYDHEPTEHIIDGVRLLRTETRPILPLFGDCLHYLQFVFLSGGLSISYPGFYRPAVSKLSWFSLFHSGPITHRLAYDGVRDGIYEVNGTYGGTYGLEIMHQIAATPGTIDTWFNMLVTILIITVCAGIILECLRLVRKPQRTSLDQTTPDVRSSFRHRVASLLRVIFSYFTMPLIAMSFYQLANAMWLPRTHTVYAVFLIVYMAALFSWLLYQVPPRSLGRLLLNKSIHYQSLLPGDAPAPTPSDDIFVLVLFTLLFIRGMVIGGLQKWGAAQLVVLCACEVVLLGCIYLLKSHPLGSVVTIGAVVRLIATGLMVAFLPGASSMATKTNIGRAILVLHAGMLLGGFFVPSAIRLVKLLVRRWNGPKADVYGLRQLRRRQPARTNLSPTPQGVMLDVPGREGEEWGPGAQSPQSGTPIPSRFYFRPPRSVSSRGGSPVSVVSPCVTPTHKRGPASILVSPIEKGLPLDWTQRDQKASGAFHYHSTSRSSGSSGSSRSSADSHSSPSQSIGDGGAESSENVLLVLPFNDYTTRESDAYHLGPGGRRVHEWGTPAGASSGEVSQWPLFANVQQLIARVSFKFPNPFGRKTDAD</sequence>
<feature type="transmembrane region" description="Helical" evidence="2">
    <location>
        <begin position="451"/>
        <end position="470"/>
    </location>
</feature>
<feature type="transmembrane region" description="Helical" evidence="2">
    <location>
        <begin position="509"/>
        <end position="531"/>
    </location>
</feature>
<feature type="transmembrane region" description="Helical" evidence="2">
    <location>
        <begin position="477"/>
        <end position="497"/>
    </location>
</feature>
<feature type="region of interest" description="Disordered" evidence="1">
    <location>
        <begin position="559"/>
        <end position="635"/>
    </location>
</feature>
<accession>A0A9N9Y020</accession>
<feature type="transmembrane region" description="Helical" evidence="2">
    <location>
        <begin position="159"/>
        <end position="181"/>
    </location>
</feature>
<feature type="compositionally biased region" description="Low complexity" evidence="1">
    <location>
        <begin position="603"/>
        <end position="621"/>
    </location>
</feature>
<dbReference type="InterPro" id="IPR040241">
    <property type="entry name" value="TRP_Flc/Pkd2-like"/>
</dbReference>
<gene>
    <name evidence="4" type="ORF">CBYS24578_00009026</name>
</gene>
<feature type="transmembrane region" description="Helical" evidence="2">
    <location>
        <begin position="426"/>
        <end position="445"/>
    </location>
</feature>
<dbReference type="PANTHER" id="PTHR31145:SF8">
    <property type="entry name" value="INTEGRAL MEMBRANE PROTEIN (AFU_ORTHOLOGUE AFUA_2G17475)"/>
    <property type="match status" value="1"/>
</dbReference>
<feature type="region of interest" description="Disordered" evidence="1">
    <location>
        <begin position="654"/>
        <end position="693"/>
    </location>
</feature>
<evidence type="ECO:0000256" key="1">
    <source>
        <dbReference type="SAM" id="MobiDB-lite"/>
    </source>
</evidence>
<feature type="compositionally biased region" description="Low complexity" evidence="1">
    <location>
        <begin position="663"/>
        <end position="686"/>
    </location>
</feature>
<name>A0A9N9Y020_9HYPO</name>
<keyword evidence="3" id="KW-0732">Signal</keyword>
<protein>
    <recommendedName>
        <fullName evidence="6">TRP C-terminal domain-containing protein</fullName>
    </recommendedName>
</protein>
<dbReference type="OrthoDB" id="269822at2759"/>
<keyword evidence="2" id="KW-0812">Transmembrane</keyword>
<keyword evidence="2" id="KW-1133">Transmembrane helix</keyword>
<comment type="caution">
    <text evidence="4">The sequence shown here is derived from an EMBL/GenBank/DDBJ whole genome shotgun (WGS) entry which is preliminary data.</text>
</comment>
<evidence type="ECO:0000256" key="3">
    <source>
        <dbReference type="SAM" id="SignalP"/>
    </source>
</evidence>
<evidence type="ECO:0008006" key="6">
    <source>
        <dbReference type="Google" id="ProtNLM"/>
    </source>
</evidence>
<dbReference type="Proteomes" id="UP000754883">
    <property type="component" value="Unassembled WGS sequence"/>
</dbReference>
<dbReference type="GO" id="GO:0016020">
    <property type="term" value="C:membrane"/>
    <property type="evidence" value="ECO:0007669"/>
    <property type="project" value="TreeGrafter"/>
</dbReference>
<dbReference type="GO" id="GO:0055085">
    <property type="term" value="P:transmembrane transport"/>
    <property type="evidence" value="ECO:0007669"/>
    <property type="project" value="TreeGrafter"/>
</dbReference>
<evidence type="ECO:0000256" key="2">
    <source>
        <dbReference type="SAM" id="Phobius"/>
    </source>
</evidence>
<feature type="transmembrane region" description="Helical" evidence="2">
    <location>
        <begin position="373"/>
        <end position="391"/>
    </location>
</feature>
<feature type="transmembrane region" description="Helical" evidence="2">
    <location>
        <begin position="341"/>
        <end position="361"/>
    </location>
</feature>
<proteinExistence type="predicted"/>
<dbReference type="AlphaFoldDB" id="A0A9N9Y020"/>
<feature type="signal peptide" evidence="3">
    <location>
        <begin position="1"/>
        <end position="21"/>
    </location>
</feature>
<keyword evidence="2" id="KW-0472">Membrane</keyword>
<keyword evidence="5" id="KW-1185">Reference proteome</keyword>
<feature type="chain" id="PRO_5040303160" description="TRP C-terminal domain-containing protein" evidence="3">
    <location>
        <begin position="22"/>
        <end position="769"/>
    </location>
</feature>
<evidence type="ECO:0000313" key="4">
    <source>
        <dbReference type="EMBL" id="CAG9977990.1"/>
    </source>
</evidence>
<organism evidence="4 5">
    <name type="scientific">Clonostachys byssicola</name>
    <dbReference type="NCBI Taxonomy" id="160290"/>
    <lineage>
        <taxon>Eukaryota</taxon>
        <taxon>Fungi</taxon>
        <taxon>Dikarya</taxon>
        <taxon>Ascomycota</taxon>
        <taxon>Pezizomycotina</taxon>
        <taxon>Sordariomycetes</taxon>
        <taxon>Hypocreomycetidae</taxon>
        <taxon>Hypocreales</taxon>
        <taxon>Bionectriaceae</taxon>
        <taxon>Clonostachys</taxon>
    </lineage>
</organism>